<organism evidence="3 4">
    <name type="scientific">Serinicoccus chungangensis</name>
    <dbReference type="NCBI Taxonomy" id="767452"/>
    <lineage>
        <taxon>Bacteria</taxon>
        <taxon>Bacillati</taxon>
        <taxon>Actinomycetota</taxon>
        <taxon>Actinomycetes</taxon>
        <taxon>Micrococcales</taxon>
        <taxon>Ornithinimicrobiaceae</taxon>
        <taxon>Serinicoccus</taxon>
    </lineage>
</organism>
<dbReference type="AlphaFoldDB" id="A0A0W8IES8"/>
<keyword evidence="2" id="KW-1133">Transmembrane helix</keyword>
<protein>
    <submittedName>
        <fullName evidence="3">Uncharacterized protein</fullName>
    </submittedName>
</protein>
<dbReference type="STRING" id="767452.AVL62_11295"/>
<comment type="caution">
    <text evidence="3">The sequence shown here is derived from an EMBL/GenBank/DDBJ whole genome shotgun (WGS) entry which is preliminary data.</text>
</comment>
<keyword evidence="2" id="KW-0472">Membrane</keyword>
<evidence type="ECO:0000313" key="3">
    <source>
        <dbReference type="EMBL" id="KUG58477.1"/>
    </source>
</evidence>
<feature type="compositionally biased region" description="Basic and acidic residues" evidence="1">
    <location>
        <begin position="83"/>
        <end position="93"/>
    </location>
</feature>
<evidence type="ECO:0000256" key="2">
    <source>
        <dbReference type="SAM" id="Phobius"/>
    </source>
</evidence>
<proteinExistence type="predicted"/>
<sequence length="93" mass="10120">MDRLPRSRKAAASLMVPDFPGWIVVVLWVLLGIAGLAIVWASTRNTLKGMDMVLGPPGGEEDQRGKDRLRGEGWRPDGGGSVEDDHDRGAPER</sequence>
<gene>
    <name evidence="3" type="ORF">AVL62_11295</name>
</gene>
<name>A0A0W8IES8_9MICO</name>
<feature type="compositionally biased region" description="Basic and acidic residues" evidence="1">
    <location>
        <begin position="61"/>
        <end position="75"/>
    </location>
</feature>
<reference evidence="3 4" key="1">
    <citation type="submission" date="2015-12" db="EMBL/GenBank/DDBJ databases">
        <title>Serinicoccus chungangenesis strain CD08_5 genome sequencing and assembly.</title>
        <authorList>
            <person name="Chander A.M."/>
            <person name="Kaur G."/>
            <person name="Nair G.R."/>
            <person name="Dhawan D.K."/>
            <person name="Kochhar R.K."/>
            <person name="Mayilraj S."/>
            <person name="Bhadada S.K."/>
        </authorList>
    </citation>
    <scope>NUCLEOTIDE SEQUENCE [LARGE SCALE GENOMIC DNA]</scope>
    <source>
        <strain evidence="3 4">CD08_5</strain>
    </source>
</reference>
<feature type="transmembrane region" description="Helical" evidence="2">
    <location>
        <begin position="20"/>
        <end position="42"/>
    </location>
</feature>
<evidence type="ECO:0000313" key="4">
    <source>
        <dbReference type="Proteomes" id="UP000054837"/>
    </source>
</evidence>
<dbReference type="Proteomes" id="UP000054837">
    <property type="component" value="Unassembled WGS sequence"/>
</dbReference>
<keyword evidence="4" id="KW-1185">Reference proteome</keyword>
<evidence type="ECO:0000256" key="1">
    <source>
        <dbReference type="SAM" id="MobiDB-lite"/>
    </source>
</evidence>
<accession>A0A0W8IES8</accession>
<dbReference type="EMBL" id="LQBL01000003">
    <property type="protein sequence ID" value="KUG58477.1"/>
    <property type="molecule type" value="Genomic_DNA"/>
</dbReference>
<keyword evidence="2" id="KW-0812">Transmembrane</keyword>
<feature type="region of interest" description="Disordered" evidence="1">
    <location>
        <begin position="49"/>
        <end position="93"/>
    </location>
</feature>